<evidence type="ECO:0000256" key="1">
    <source>
        <dbReference type="SAM" id="Phobius"/>
    </source>
</evidence>
<protein>
    <submittedName>
        <fullName evidence="2">Uncharacterized protein</fullName>
    </submittedName>
</protein>
<organism evidence="2">
    <name type="scientific">Xanthomonas arboricola pv. pruni</name>
    <dbReference type="NCBI Taxonomy" id="69929"/>
    <lineage>
        <taxon>Bacteria</taxon>
        <taxon>Pseudomonadati</taxon>
        <taxon>Pseudomonadota</taxon>
        <taxon>Gammaproteobacteria</taxon>
        <taxon>Lysobacterales</taxon>
        <taxon>Lysobacteraceae</taxon>
        <taxon>Xanthomonas</taxon>
    </lineage>
</organism>
<proteinExistence type="predicted"/>
<dbReference type="EMBL" id="JASVYU010000026">
    <property type="protein sequence ID" value="MDN0288351.1"/>
    <property type="molecule type" value="Genomic_DNA"/>
</dbReference>
<gene>
    <name evidence="2" type="ORF">QSH54_17300</name>
</gene>
<keyword evidence="1" id="KW-0812">Transmembrane</keyword>
<keyword evidence="1" id="KW-1133">Transmembrane helix</keyword>
<feature type="transmembrane region" description="Helical" evidence="1">
    <location>
        <begin position="67"/>
        <end position="85"/>
    </location>
</feature>
<comment type="caution">
    <text evidence="2">The sequence shown here is derived from an EMBL/GenBank/DDBJ whole genome shotgun (WGS) entry which is preliminary data.</text>
</comment>
<sequence>MWQQLYEPRDNANLSALGCFAGAVLLAGADGTAAQGTDRRVTNGADLGVRHTEGQYRWRRAVGHRHGIFPIGFIVLMAVHALVRIDSRVA</sequence>
<name>A0AAP4KDC5_9XANT</name>
<dbReference type="AlphaFoldDB" id="A0AAP4KDC5"/>
<dbReference type="RefSeq" id="WP_175430081.1">
    <property type="nucleotide sequence ID" value="NZ_CP044334.1"/>
</dbReference>
<keyword evidence="1" id="KW-0472">Membrane</keyword>
<accession>A0AAP4KDC5</accession>
<reference evidence="2" key="1">
    <citation type="submission" date="2023-06" db="EMBL/GenBank/DDBJ databases">
        <title>Genome sequences of Xanthomonas arboricola from Serbia and Montenegro.</title>
        <authorList>
            <person name="Ilicic R."/>
            <person name="Jelusic A."/>
            <person name="Harrison J."/>
            <person name="Greer S."/>
            <person name="Grant M."/>
            <person name="Vicente J."/>
            <person name="Popovic Milovanovic T."/>
            <person name="Studholme D.J."/>
        </authorList>
    </citation>
    <scope>NUCLEOTIDE SEQUENCE</scope>
    <source>
        <strain evidence="2">Xp320</strain>
    </source>
</reference>
<evidence type="ECO:0000313" key="2">
    <source>
        <dbReference type="EMBL" id="MDN0288351.1"/>
    </source>
</evidence>